<dbReference type="HOGENOM" id="CLU_3152327_0_0_6"/>
<organism evidence="1 2">
    <name type="scientific">Klebsiella aerogenes (strain ATCC 13048 / DSM 30053 / CCUG 1429 / JCM 1235 / KCTC 2190 / NBRC 13534 / NCIMB 10102 / NCTC 10006 / CDC 819-56)</name>
    <name type="common">Enterobacter aerogenes</name>
    <dbReference type="NCBI Taxonomy" id="1028307"/>
    <lineage>
        <taxon>Bacteria</taxon>
        <taxon>Pseudomonadati</taxon>
        <taxon>Pseudomonadota</taxon>
        <taxon>Gammaproteobacteria</taxon>
        <taxon>Enterobacterales</taxon>
        <taxon>Enterobacteriaceae</taxon>
        <taxon>Klebsiella/Raoultella group</taxon>
        <taxon>Klebsiella</taxon>
    </lineage>
</organism>
<evidence type="ECO:0000313" key="2">
    <source>
        <dbReference type="Proteomes" id="UP000008881"/>
    </source>
</evidence>
<evidence type="ECO:0000313" key="1">
    <source>
        <dbReference type="EMBL" id="AEG99375.1"/>
    </source>
</evidence>
<accession>A0A0H3FU93</accession>
<dbReference type="KEGG" id="eae:EAE_22380"/>
<dbReference type="EMBL" id="CP002824">
    <property type="protein sequence ID" value="AEG99375.1"/>
    <property type="molecule type" value="Genomic_DNA"/>
</dbReference>
<name>A0A0H3FU93_KLEAK</name>
<protein>
    <submittedName>
        <fullName evidence="1">Uncharacterized protein</fullName>
    </submittedName>
</protein>
<gene>
    <name evidence="1" type="ordered locus">EAE_22380</name>
</gene>
<sequence>MLCYWRQVGALNAFGLVSQEVGVVHAASSSVMVSSSLPPLTIGILFTL</sequence>
<dbReference type="AlphaFoldDB" id="A0A0H3FU93"/>
<reference evidence="1 2" key="1">
    <citation type="journal article" date="2012" name="J. Bacteriol.">
        <title>Complete genome sequence of Enterobacter aerogenes KCTC 2190.</title>
        <authorList>
            <person name="Shin S.H."/>
            <person name="Kim S."/>
            <person name="Kim J.Y."/>
            <person name="Lee S."/>
            <person name="Um Y."/>
            <person name="Oh M.K."/>
            <person name="Kim Y.R."/>
            <person name="Lee J."/>
            <person name="Yang K.S."/>
        </authorList>
    </citation>
    <scope>NUCLEOTIDE SEQUENCE [LARGE SCALE GENOMIC DNA]</scope>
    <source>
        <strain evidence="1 2">KCTC 2190</strain>
    </source>
</reference>
<proteinExistence type="predicted"/>
<dbReference type="Proteomes" id="UP000008881">
    <property type="component" value="Chromosome"/>
</dbReference>
<keyword evidence="2" id="KW-1185">Reference proteome</keyword>